<reference evidence="2 3" key="1">
    <citation type="submission" date="2018-06" db="EMBL/GenBank/DDBJ databases">
        <authorList>
            <consortium name="Pathogen Informatics"/>
            <person name="Doyle S."/>
        </authorList>
    </citation>
    <scope>NUCLEOTIDE SEQUENCE [LARGE SCALE GENOMIC DNA]</scope>
    <source>
        <strain evidence="2 3">NCTC9836</strain>
    </source>
</reference>
<keyword evidence="1" id="KW-0812">Transmembrane</keyword>
<proteinExistence type="predicted"/>
<sequence>MGVTALGAIVALALAIVLIIKKVHPAYGLILGALVGGIVGGAGLTGTVTLMIDGAKGIMQPYLGF</sequence>
<evidence type="ECO:0000313" key="3">
    <source>
        <dbReference type="Proteomes" id="UP000254664"/>
    </source>
</evidence>
<keyword evidence="1" id="KW-1133">Transmembrane helix</keyword>
<keyword evidence="1" id="KW-0472">Membrane</keyword>
<accession>A0A381K522</accession>
<dbReference type="EMBL" id="UFWZ01000005">
    <property type="protein sequence ID" value="SUY72788.1"/>
    <property type="molecule type" value="Genomic_DNA"/>
</dbReference>
<dbReference type="Proteomes" id="UP000254664">
    <property type="component" value="Unassembled WGS sequence"/>
</dbReference>
<dbReference type="RefSeq" id="WP_423237257.1">
    <property type="nucleotide sequence ID" value="NZ_UFWZ01000005.1"/>
</dbReference>
<evidence type="ECO:0000313" key="2">
    <source>
        <dbReference type="EMBL" id="SUY72788.1"/>
    </source>
</evidence>
<dbReference type="AlphaFoldDB" id="A0A381K522"/>
<evidence type="ECO:0000256" key="1">
    <source>
        <dbReference type="SAM" id="Phobius"/>
    </source>
</evidence>
<name>A0A381K522_9CLOT</name>
<protein>
    <submittedName>
        <fullName evidence="2">Gluconate permease</fullName>
    </submittedName>
</protein>
<gene>
    <name evidence="2" type="ORF">NCTC9836_02986</name>
</gene>
<organism evidence="2 3">
    <name type="scientific">Clostridium putrefaciens</name>
    <dbReference type="NCBI Taxonomy" id="99675"/>
    <lineage>
        <taxon>Bacteria</taxon>
        <taxon>Bacillati</taxon>
        <taxon>Bacillota</taxon>
        <taxon>Clostridia</taxon>
        <taxon>Eubacteriales</taxon>
        <taxon>Clostridiaceae</taxon>
        <taxon>Clostridium</taxon>
    </lineage>
</organism>
<keyword evidence="3" id="KW-1185">Reference proteome</keyword>
<feature type="transmembrane region" description="Helical" evidence="1">
    <location>
        <begin position="29"/>
        <end position="52"/>
    </location>
</feature>